<dbReference type="EMBL" id="JAUOEK010000119">
    <property type="protein sequence ID" value="MDO5970314.1"/>
    <property type="molecule type" value="Genomic_DNA"/>
</dbReference>
<evidence type="ECO:0000313" key="1">
    <source>
        <dbReference type="EMBL" id="MDO5970314.1"/>
    </source>
</evidence>
<dbReference type="Proteomes" id="UP001176883">
    <property type="component" value="Unassembled WGS sequence"/>
</dbReference>
<evidence type="ECO:0008006" key="3">
    <source>
        <dbReference type="Google" id="ProtNLM"/>
    </source>
</evidence>
<keyword evidence="2" id="KW-1185">Reference proteome</keyword>
<proteinExistence type="predicted"/>
<name>A0ABT8WB91_9FLAO</name>
<comment type="caution">
    <text evidence="1">The sequence shown here is derived from an EMBL/GenBank/DDBJ whole genome shotgun (WGS) entry which is preliminary data.</text>
</comment>
<evidence type="ECO:0000313" key="2">
    <source>
        <dbReference type="Proteomes" id="UP001176883"/>
    </source>
</evidence>
<accession>A0ABT8WB91</accession>
<reference evidence="1" key="1">
    <citation type="submission" date="2023-07" db="EMBL/GenBank/DDBJ databases">
        <title>Two novel species in the genus Flavivirga.</title>
        <authorList>
            <person name="Kwon K."/>
        </authorList>
    </citation>
    <scope>NUCLEOTIDE SEQUENCE</scope>
    <source>
        <strain evidence="1">KCTC 52353</strain>
    </source>
</reference>
<dbReference type="RefSeq" id="WP_303278006.1">
    <property type="nucleotide sequence ID" value="NZ_JAUOEK010000119.1"/>
</dbReference>
<sequence length="423" mass="47477">MKIFIKEKIGLTLILTLFFHLSLSAQFLKDLEKAVKGTVKTATKITTAPYESIANTAKVITGGGNIKQIYKPYTDASKQAGAAIGGMTNVISEPQRYLYQQANKFASQVGDEAEFVFDISTFVQRYSSDLAVSGAHATANILQGKDPFQVTALPLAAAVRSARDRFKDKAIPIPQELKIFLKGKLPDATINRAKYAVGKVEITLPNFVNNIVISNNSNHAVTVDDIIVFYRTPKSFFEDPCFWIHEMMHVEQYRKWGIERFAWKWLNKYPIEKEANQQGSAIAGRPCNNGNETSGGFAGGYSSPTYSQSLETYRSGHPTEWFMAQCHFARNPYPYYYLITNTRKIIAVHIRNGSRIHIGYAAAPFNMNFTWDFALFSNYRVGVTPDGRIWEPVHLRNGFGQFLYNPNGTPMLGSNVIGYVRQL</sequence>
<protein>
    <recommendedName>
        <fullName evidence="3">DUF4157 domain-containing protein</fullName>
    </recommendedName>
</protein>
<organism evidence="1 2">
    <name type="scientific">Flavivirga aquimarina</name>
    <dbReference type="NCBI Taxonomy" id="2027862"/>
    <lineage>
        <taxon>Bacteria</taxon>
        <taxon>Pseudomonadati</taxon>
        <taxon>Bacteroidota</taxon>
        <taxon>Flavobacteriia</taxon>
        <taxon>Flavobacteriales</taxon>
        <taxon>Flavobacteriaceae</taxon>
        <taxon>Flavivirga</taxon>
    </lineage>
</organism>
<gene>
    <name evidence="1" type="ORF">Q4Q35_10900</name>
</gene>